<keyword evidence="7" id="KW-1185">Reference proteome</keyword>
<organism evidence="4 6">
    <name type="scientific">Dietzia cinnamea</name>
    <dbReference type="NCBI Taxonomy" id="321318"/>
    <lineage>
        <taxon>Bacteria</taxon>
        <taxon>Bacillati</taxon>
        <taxon>Actinomycetota</taxon>
        <taxon>Actinomycetes</taxon>
        <taxon>Mycobacteriales</taxon>
        <taxon>Dietziaceae</taxon>
        <taxon>Dietzia</taxon>
    </lineage>
</organism>
<protein>
    <submittedName>
        <fullName evidence="4">ABC transporter substrate-binding protein</fullName>
    </submittedName>
</protein>
<evidence type="ECO:0000313" key="5">
    <source>
        <dbReference type="EMBL" id="MEX6463842.1"/>
    </source>
</evidence>
<dbReference type="EMBL" id="JBFTEZ010000002">
    <property type="protein sequence ID" value="MEX6463842.1"/>
    <property type="molecule type" value="Genomic_DNA"/>
</dbReference>
<feature type="chain" id="PRO_5043543304" evidence="2">
    <location>
        <begin position="20"/>
        <end position="357"/>
    </location>
</feature>
<dbReference type="Proteomes" id="UP001206890">
    <property type="component" value="Unassembled WGS sequence"/>
</dbReference>
<reference evidence="7" key="2">
    <citation type="submission" date="2024-07" db="EMBL/GenBank/DDBJ databases">
        <title>Pseudomonas strain that inhibits Aeromonas fish pathogens.</title>
        <authorList>
            <person name="Wildschutte H."/>
        </authorList>
    </citation>
    <scope>NUCLEOTIDE SEQUENCE [LARGE SCALE GENOMIC DNA]</scope>
    <source>
        <strain evidence="7">n60</strain>
    </source>
</reference>
<sequence length="357" mass="37462">MKRSVITAGPALAITLALASACGSDATNSADGGTGGEVTVVNCGEEVTYPETVDELFAYDSGIISIALSAGAIDQLTAVAAASEDEDLLRLAYGDQYDQLNEVTGKGPTLENVVAAEPDVMFAGWNYGFSDSRGLTPDILAGHGIGVYQLSEACRQAEGEVQRGTMDPWEALDTDLRNIGIITGNAETGAAAADDVAERLEALRALPAPEGRPTIFLVDSTSDTILSSGSFGGPQGIIDAAGARSATEDVADTWTSVSWERLAAEDPDMIAFVDYGEQTVDDKIAALKAHPASRDLKAVRENRFVNLPYGMWVSSPLNIDAAETIRAVLEKHGLAPETGLTPQLDVTELQLGGNDWL</sequence>
<dbReference type="Gene3D" id="3.40.50.1980">
    <property type="entry name" value="Nitrogenase molybdenum iron protein domain"/>
    <property type="match status" value="2"/>
</dbReference>
<dbReference type="EMBL" id="JALXTC010000003">
    <property type="protein sequence ID" value="MCT2116432.1"/>
    <property type="molecule type" value="Genomic_DNA"/>
</dbReference>
<dbReference type="PROSITE" id="PS51257">
    <property type="entry name" value="PROKAR_LIPOPROTEIN"/>
    <property type="match status" value="1"/>
</dbReference>
<evidence type="ECO:0000259" key="3">
    <source>
        <dbReference type="PROSITE" id="PS50983"/>
    </source>
</evidence>
<comment type="caution">
    <text evidence="4">The sequence shown here is derived from an EMBL/GenBank/DDBJ whole genome shotgun (WGS) entry which is preliminary data.</text>
</comment>
<reference evidence="4" key="1">
    <citation type="submission" date="2022-04" db="EMBL/GenBank/DDBJ databases">
        <title>Human microbiome associated bacterial genomes.</title>
        <authorList>
            <person name="Sandstrom S."/>
            <person name="Salamzade R."/>
            <person name="Kalan L.R."/>
        </authorList>
    </citation>
    <scope>NUCLEOTIDE SEQUENCE</scope>
    <source>
        <strain evidence="4">P3-SID1762</strain>
    </source>
</reference>
<dbReference type="PANTHER" id="PTHR30535">
    <property type="entry name" value="VITAMIN B12-BINDING PROTEIN"/>
    <property type="match status" value="1"/>
</dbReference>
<dbReference type="InterPro" id="IPR002491">
    <property type="entry name" value="ABC_transptr_periplasmic_BD"/>
</dbReference>
<evidence type="ECO:0000313" key="7">
    <source>
        <dbReference type="Proteomes" id="UP001560293"/>
    </source>
</evidence>
<accession>A0AAW5Q5H1</accession>
<evidence type="ECO:0000313" key="6">
    <source>
        <dbReference type="Proteomes" id="UP001206890"/>
    </source>
</evidence>
<dbReference type="Proteomes" id="UP001560293">
    <property type="component" value="Unassembled WGS sequence"/>
</dbReference>
<feature type="signal peptide" evidence="2">
    <location>
        <begin position="1"/>
        <end position="19"/>
    </location>
</feature>
<keyword evidence="2" id="KW-0732">Signal</keyword>
<dbReference type="RefSeq" id="WP_070719748.1">
    <property type="nucleotide sequence ID" value="NZ_JAFFGT010000038.1"/>
</dbReference>
<feature type="domain" description="Fe/B12 periplasmic-binding" evidence="3">
    <location>
        <begin position="55"/>
        <end position="333"/>
    </location>
</feature>
<dbReference type="PROSITE" id="PS50983">
    <property type="entry name" value="FE_B12_PBP"/>
    <property type="match status" value="1"/>
</dbReference>
<evidence type="ECO:0000256" key="1">
    <source>
        <dbReference type="ARBA" id="ARBA00008814"/>
    </source>
</evidence>
<dbReference type="InterPro" id="IPR050902">
    <property type="entry name" value="ABC_Transporter_SBP"/>
</dbReference>
<dbReference type="SUPFAM" id="SSF53807">
    <property type="entry name" value="Helical backbone' metal receptor"/>
    <property type="match status" value="1"/>
</dbReference>
<gene>
    <name evidence="5" type="ORF">AB6N35_05625</name>
    <name evidence="4" type="ORF">M3D93_01455</name>
</gene>
<evidence type="ECO:0000313" key="4">
    <source>
        <dbReference type="EMBL" id="MCT2116432.1"/>
    </source>
</evidence>
<proteinExistence type="inferred from homology"/>
<comment type="similarity">
    <text evidence="1">Belongs to the bacterial solute-binding protein 8 family.</text>
</comment>
<dbReference type="PANTHER" id="PTHR30535:SF7">
    <property type="entry name" value="IRON(III) DICITRATE-BINDING PROTEIN"/>
    <property type="match status" value="1"/>
</dbReference>
<evidence type="ECO:0000256" key="2">
    <source>
        <dbReference type="SAM" id="SignalP"/>
    </source>
</evidence>
<name>A0AAW5Q5H1_9ACTN</name>
<reference evidence="5" key="3">
    <citation type="submission" date="2024-07" db="EMBL/GenBank/DDBJ databases">
        <authorList>
            <person name="Wildschutte H."/>
        </authorList>
    </citation>
    <scope>NUCLEOTIDE SEQUENCE</scope>
    <source>
        <strain evidence="5">N60</strain>
    </source>
</reference>
<dbReference type="Pfam" id="PF01497">
    <property type="entry name" value="Peripla_BP_2"/>
    <property type="match status" value="1"/>
</dbReference>
<dbReference type="AlphaFoldDB" id="A0AAW5Q5H1"/>